<dbReference type="PROSITE" id="PS50928">
    <property type="entry name" value="ABC_TM1"/>
    <property type="match status" value="2"/>
</dbReference>
<feature type="transmembrane region" description="Helical" evidence="8">
    <location>
        <begin position="514"/>
        <end position="535"/>
    </location>
</feature>
<feature type="transmembrane region" description="Helical" evidence="8">
    <location>
        <begin position="346"/>
        <end position="367"/>
    </location>
</feature>
<dbReference type="PANTHER" id="PTHR42929">
    <property type="entry name" value="INNER MEMBRANE ABC TRANSPORTER PERMEASE PROTEIN YDCU-RELATED-RELATED"/>
    <property type="match status" value="1"/>
</dbReference>
<dbReference type="AlphaFoldDB" id="A0A5M3XPJ6"/>
<evidence type="ECO:0000313" key="12">
    <source>
        <dbReference type="Proteomes" id="UP000377595"/>
    </source>
</evidence>
<feature type="compositionally biased region" description="Low complexity" evidence="9">
    <location>
        <begin position="9"/>
        <end position="24"/>
    </location>
</feature>
<name>A0A5M3XPJ6_9ACTN</name>
<evidence type="ECO:0000256" key="2">
    <source>
        <dbReference type="ARBA" id="ARBA00007069"/>
    </source>
</evidence>
<sequence>MAGLAERVTTTPTSPDADPSGPASRTAGGRRRRRRGWDLGGVPAVLVVTLVFVLPVAILCLRSVTEPTFGLENFTRLLGHSGYVDNIVRTILISAASTFVALIFGYPIAYQMVHGGTWLCTFLTVAIMAPYLTSILLRSFSWLVILGRQGPVNKLIEQFGLEPIAMVFTPIAVVVSLSHYLLPLMILPLAATMRSVDDSRMRAATSLGAGPAQAFVRVYLPLTKPGIQAGSVLCFVYGIGAFVIPALLGGSKGSMLGSLIHSAIKQSGDYGLASAAALVLGALVLVIVLVFQRLTGMSTTELAGRSGPTATRSAKRGGGRALRLAGRAAGGLDRLGVTRSRRLPKVLAAALGALVLAPQFIVIPISFASTQALIFPPVGYSTQWYAEFFTASWLDPLAVSVRVALFVTLIAGVLGTLAAMGVVRGTVRGWGASTSTLMMLPLLFPTVVAAAGFYVEFERIGLVDTELGIVLAHVTLALPFVFSVVSAGLRSLNPVYERAASSLGARRTVQLRRIVLPLIAPSILTAGLFAFLTSFDESTVAIFLSGVHVKTLPKRIFEALSLETNPTVAVISVFVMVCAAGIWLGYALFRRLTQTSRSNS</sequence>
<feature type="transmembrane region" description="Helical" evidence="8">
    <location>
        <begin position="39"/>
        <end position="64"/>
    </location>
</feature>
<dbReference type="Gene3D" id="1.10.3720.10">
    <property type="entry name" value="MetI-like"/>
    <property type="match status" value="2"/>
</dbReference>
<feature type="domain" description="ABC transmembrane type-1" evidence="10">
    <location>
        <begin position="397"/>
        <end position="586"/>
    </location>
</feature>
<dbReference type="OrthoDB" id="6496035at2"/>
<evidence type="ECO:0000256" key="8">
    <source>
        <dbReference type="RuleBase" id="RU363032"/>
    </source>
</evidence>
<dbReference type="InterPro" id="IPR035906">
    <property type="entry name" value="MetI-like_sf"/>
</dbReference>
<feature type="transmembrane region" description="Helical" evidence="8">
    <location>
        <begin position="568"/>
        <end position="589"/>
    </location>
</feature>
<accession>A0A5M3XPJ6</accession>
<evidence type="ECO:0000256" key="6">
    <source>
        <dbReference type="ARBA" id="ARBA00022989"/>
    </source>
</evidence>
<keyword evidence="12" id="KW-1185">Reference proteome</keyword>
<comment type="similarity">
    <text evidence="2">Belongs to the binding-protein-dependent transport system permease family. CysTW subfamily.</text>
</comment>
<evidence type="ECO:0000256" key="9">
    <source>
        <dbReference type="SAM" id="MobiDB-lite"/>
    </source>
</evidence>
<keyword evidence="5 8" id="KW-0812">Transmembrane</keyword>
<feature type="transmembrane region" description="Helical" evidence="8">
    <location>
        <begin position="270"/>
        <end position="291"/>
    </location>
</feature>
<dbReference type="InterPro" id="IPR000515">
    <property type="entry name" value="MetI-like"/>
</dbReference>
<keyword evidence="7 8" id="KW-0472">Membrane</keyword>
<dbReference type="PANTHER" id="PTHR42929:SF5">
    <property type="entry name" value="ABC TRANSPORTER PERMEASE PROTEIN"/>
    <property type="match status" value="1"/>
</dbReference>
<feature type="transmembrane region" description="Helical" evidence="8">
    <location>
        <begin position="227"/>
        <end position="250"/>
    </location>
</feature>
<dbReference type="EMBL" id="BLAF01000015">
    <property type="protein sequence ID" value="GES20178.1"/>
    <property type="molecule type" value="Genomic_DNA"/>
</dbReference>
<feature type="transmembrane region" description="Helical" evidence="8">
    <location>
        <begin position="435"/>
        <end position="455"/>
    </location>
</feature>
<organism evidence="11 12">
    <name type="scientific">Acrocarpospora pleiomorpha</name>
    <dbReference type="NCBI Taxonomy" id="90975"/>
    <lineage>
        <taxon>Bacteria</taxon>
        <taxon>Bacillati</taxon>
        <taxon>Actinomycetota</taxon>
        <taxon>Actinomycetes</taxon>
        <taxon>Streptosporangiales</taxon>
        <taxon>Streptosporangiaceae</taxon>
        <taxon>Acrocarpospora</taxon>
    </lineage>
</organism>
<feature type="domain" description="ABC transmembrane type-1" evidence="10">
    <location>
        <begin position="87"/>
        <end position="291"/>
    </location>
</feature>
<feature type="region of interest" description="Disordered" evidence="9">
    <location>
        <begin position="1"/>
        <end position="34"/>
    </location>
</feature>
<keyword evidence="3 8" id="KW-0813">Transport</keyword>
<dbReference type="GO" id="GO:0005524">
    <property type="term" value="F:ATP binding"/>
    <property type="evidence" value="ECO:0007669"/>
    <property type="project" value="UniProtKB-KW"/>
</dbReference>
<dbReference type="CDD" id="cd06261">
    <property type="entry name" value="TM_PBP2"/>
    <property type="match status" value="2"/>
</dbReference>
<evidence type="ECO:0000256" key="3">
    <source>
        <dbReference type="ARBA" id="ARBA00022448"/>
    </source>
</evidence>
<dbReference type="GO" id="GO:0005886">
    <property type="term" value="C:plasma membrane"/>
    <property type="evidence" value="ECO:0007669"/>
    <property type="project" value="UniProtKB-SubCell"/>
</dbReference>
<keyword evidence="4" id="KW-1003">Cell membrane</keyword>
<dbReference type="Pfam" id="PF00528">
    <property type="entry name" value="BPD_transp_1"/>
    <property type="match status" value="2"/>
</dbReference>
<dbReference type="Proteomes" id="UP000377595">
    <property type="component" value="Unassembled WGS sequence"/>
</dbReference>
<feature type="transmembrane region" description="Helical" evidence="8">
    <location>
        <begin position="118"/>
        <end position="145"/>
    </location>
</feature>
<evidence type="ECO:0000256" key="7">
    <source>
        <dbReference type="ARBA" id="ARBA00023136"/>
    </source>
</evidence>
<evidence type="ECO:0000256" key="4">
    <source>
        <dbReference type="ARBA" id="ARBA00022475"/>
    </source>
</evidence>
<proteinExistence type="inferred from homology"/>
<gene>
    <name evidence="11" type="ORF">Aple_030740</name>
</gene>
<evidence type="ECO:0000256" key="5">
    <source>
        <dbReference type="ARBA" id="ARBA00022692"/>
    </source>
</evidence>
<evidence type="ECO:0000256" key="1">
    <source>
        <dbReference type="ARBA" id="ARBA00004651"/>
    </source>
</evidence>
<evidence type="ECO:0000259" key="10">
    <source>
        <dbReference type="PROSITE" id="PS50928"/>
    </source>
</evidence>
<keyword evidence="6 8" id="KW-1133">Transmembrane helix</keyword>
<protein>
    <submittedName>
        <fullName evidence="11">Spermidine/putrescine ABC transporter ATP-binding protein</fullName>
    </submittedName>
</protein>
<feature type="transmembrane region" description="Helical" evidence="8">
    <location>
        <begin position="403"/>
        <end position="423"/>
    </location>
</feature>
<dbReference type="GO" id="GO:0055085">
    <property type="term" value="P:transmembrane transport"/>
    <property type="evidence" value="ECO:0007669"/>
    <property type="project" value="InterPro"/>
</dbReference>
<evidence type="ECO:0000313" key="11">
    <source>
        <dbReference type="EMBL" id="GES20178.1"/>
    </source>
</evidence>
<feature type="transmembrane region" description="Helical" evidence="8">
    <location>
        <begin position="165"/>
        <end position="191"/>
    </location>
</feature>
<comment type="subcellular location">
    <subcellularLocation>
        <location evidence="1 8">Cell membrane</location>
        <topology evidence="1 8">Multi-pass membrane protein</topology>
    </subcellularLocation>
</comment>
<keyword evidence="11" id="KW-0547">Nucleotide-binding</keyword>
<keyword evidence="11" id="KW-0067">ATP-binding</keyword>
<comment type="caution">
    <text evidence="11">The sequence shown here is derived from an EMBL/GenBank/DDBJ whole genome shotgun (WGS) entry which is preliminary data.</text>
</comment>
<feature type="transmembrane region" description="Helical" evidence="8">
    <location>
        <begin position="467"/>
        <end position="493"/>
    </location>
</feature>
<reference evidence="11 12" key="1">
    <citation type="submission" date="2019-10" db="EMBL/GenBank/DDBJ databases">
        <title>Whole genome shotgun sequence of Acrocarpospora pleiomorpha NBRC 16267.</title>
        <authorList>
            <person name="Ichikawa N."/>
            <person name="Kimura A."/>
            <person name="Kitahashi Y."/>
            <person name="Komaki H."/>
            <person name="Oguchi A."/>
        </authorList>
    </citation>
    <scope>NUCLEOTIDE SEQUENCE [LARGE SCALE GENOMIC DNA]</scope>
    <source>
        <strain evidence="11 12">NBRC 16267</strain>
    </source>
</reference>
<feature type="transmembrane region" description="Helical" evidence="8">
    <location>
        <begin position="87"/>
        <end position="106"/>
    </location>
</feature>
<dbReference type="SUPFAM" id="SSF161098">
    <property type="entry name" value="MetI-like"/>
    <property type="match status" value="2"/>
</dbReference>